<sequence length="232" mass="24068">MAERVVLITGATGNLGRAVAAAFEAEGARLALVGSRSESLDEAFPKRDPRHLKLAADLVDAGAAAGAVAEAERQFGRIDALCALAGGFHMGEPVHDMPPDAWKRMMELNVATVMNVAKAAVPGMIARKSGRIVTVGSMAALKGGAEMSAYASSKSTVMRLTESMAAELRGHGINVNCVLPSTIDTPENRAAMPKADPEKWVRPADLAAVIAFLCSDGARAMHGALVPVVGLV</sequence>
<dbReference type="Pfam" id="PF00106">
    <property type="entry name" value="adh_short"/>
    <property type="match status" value="1"/>
</dbReference>
<dbReference type="RefSeq" id="WP_106770322.1">
    <property type="nucleotide sequence ID" value="NZ_PXYK01000001.1"/>
</dbReference>
<accession>A0A2P7STH7</accession>
<reference evidence="4 5" key="1">
    <citation type="submission" date="2018-03" db="EMBL/GenBank/DDBJ databases">
        <title>The draft genome of Mesorhizobium sp. 6GN-30.</title>
        <authorList>
            <person name="Liu L."/>
            <person name="Li L."/>
            <person name="Wang T."/>
            <person name="Zhang X."/>
            <person name="Liang L."/>
        </authorList>
    </citation>
    <scope>NUCLEOTIDE SEQUENCE [LARGE SCALE GENOMIC DNA]</scope>
    <source>
        <strain evidence="4 5">6GN30</strain>
    </source>
</reference>
<evidence type="ECO:0000256" key="2">
    <source>
        <dbReference type="RuleBase" id="RU000363"/>
    </source>
</evidence>
<evidence type="ECO:0000259" key="3">
    <source>
        <dbReference type="SMART" id="SM00822"/>
    </source>
</evidence>
<keyword evidence="5" id="KW-1185">Reference proteome</keyword>
<proteinExistence type="inferred from homology"/>
<dbReference type="InterPro" id="IPR002347">
    <property type="entry name" value="SDR_fam"/>
</dbReference>
<dbReference type="AlphaFoldDB" id="A0A2P7STH7"/>
<evidence type="ECO:0000256" key="1">
    <source>
        <dbReference type="ARBA" id="ARBA00006484"/>
    </source>
</evidence>
<dbReference type="EMBL" id="PXYK01000001">
    <property type="protein sequence ID" value="PSJ65780.1"/>
    <property type="molecule type" value="Genomic_DNA"/>
</dbReference>
<dbReference type="FunFam" id="3.40.50.720:FF:000084">
    <property type="entry name" value="Short-chain dehydrogenase reductase"/>
    <property type="match status" value="1"/>
</dbReference>
<dbReference type="SUPFAM" id="SSF51735">
    <property type="entry name" value="NAD(P)-binding Rossmann-fold domains"/>
    <property type="match status" value="1"/>
</dbReference>
<dbReference type="PRINTS" id="PR00081">
    <property type="entry name" value="GDHRDH"/>
</dbReference>
<dbReference type="GO" id="GO:0030497">
    <property type="term" value="P:fatty acid elongation"/>
    <property type="evidence" value="ECO:0007669"/>
    <property type="project" value="TreeGrafter"/>
</dbReference>
<name>A0A2P7STH7_9HYPH</name>
<dbReference type="Proteomes" id="UP000241229">
    <property type="component" value="Unassembled WGS sequence"/>
</dbReference>
<dbReference type="PRINTS" id="PR00080">
    <property type="entry name" value="SDRFAMILY"/>
</dbReference>
<dbReference type="PANTHER" id="PTHR42760">
    <property type="entry name" value="SHORT-CHAIN DEHYDROGENASES/REDUCTASES FAMILY MEMBER"/>
    <property type="match status" value="1"/>
</dbReference>
<comment type="similarity">
    <text evidence="1 2">Belongs to the short-chain dehydrogenases/reductases (SDR) family.</text>
</comment>
<comment type="caution">
    <text evidence="4">The sequence shown here is derived from an EMBL/GenBank/DDBJ whole genome shotgun (WGS) entry which is preliminary data.</text>
</comment>
<dbReference type="OrthoDB" id="286404at2"/>
<organism evidence="4 5">
    <name type="scientific">Kumtagia ephedrae</name>
    <dbReference type="NCBI Taxonomy" id="2116701"/>
    <lineage>
        <taxon>Bacteria</taxon>
        <taxon>Pseudomonadati</taxon>
        <taxon>Pseudomonadota</taxon>
        <taxon>Alphaproteobacteria</taxon>
        <taxon>Hyphomicrobiales</taxon>
        <taxon>Phyllobacteriaceae</taxon>
        <taxon>Kumtagia</taxon>
    </lineage>
</organism>
<evidence type="ECO:0000313" key="5">
    <source>
        <dbReference type="Proteomes" id="UP000241229"/>
    </source>
</evidence>
<protein>
    <submittedName>
        <fullName evidence="4">3-oxoacyl-ACP reductase</fullName>
    </submittedName>
</protein>
<gene>
    <name evidence="4" type="ORF">C7I84_01270</name>
</gene>
<dbReference type="PANTHER" id="PTHR42760:SF135">
    <property type="entry name" value="BLL7886 PROTEIN"/>
    <property type="match status" value="1"/>
</dbReference>
<dbReference type="InterPro" id="IPR057326">
    <property type="entry name" value="KR_dom"/>
</dbReference>
<dbReference type="Gene3D" id="3.40.50.720">
    <property type="entry name" value="NAD(P)-binding Rossmann-like Domain"/>
    <property type="match status" value="1"/>
</dbReference>
<dbReference type="GO" id="GO:0016616">
    <property type="term" value="F:oxidoreductase activity, acting on the CH-OH group of donors, NAD or NADP as acceptor"/>
    <property type="evidence" value="ECO:0007669"/>
    <property type="project" value="TreeGrafter"/>
</dbReference>
<feature type="domain" description="Ketoreductase" evidence="3">
    <location>
        <begin position="4"/>
        <end position="181"/>
    </location>
</feature>
<evidence type="ECO:0000313" key="4">
    <source>
        <dbReference type="EMBL" id="PSJ65780.1"/>
    </source>
</evidence>
<dbReference type="SMART" id="SM00822">
    <property type="entry name" value="PKS_KR"/>
    <property type="match status" value="1"/>
</dbReference>
<dbReference type="InterPro" id="IPR036291">
    <property type="entry name" value="NAD(P)-bd_dom_sf"/>
</dbReference>